<dbReference type="EMBL" id="JAGMVJ010000001">
    <property type="protein sequence ID" value="KAH7095985.1"/>
    <property type="molecule type" value="Genomic_DNA"/>
</dbReference>
<dbReference type="Pfam" id="PF01494">
    <property type="entry name" value="FAD_binding_3"/>
    <property type="match status" value="1"/>
</dbReference>
<organism evidence="5 6">
    <name type="scientific">Paraphoma chrysanthemicola</name>
    <dbReference type="NCBI Taxonomy" id="798071"/>
    <lineage>
        <taxon>Eukaryota</taxon>
        <taxon>Fungi</taxon>
        <taxon>Dikarya</taxon>
        <taxon>Ascomycota</taxon>
        <taxon>Pezizomycotina</taxon>
        <taxon>Dothideomycetes</taxon>
        <taxon>Pleosporomycetidae</taxon>
        <taxon>Pleosporales</taxon>
        <taxon>Pleosporineae</taxon>
        <taxon>Phaeosphaeriaceae</taxon>
        <taxon>Paraphoma</taxon>
    </lineage>
</organism>
<protein>
    <recommendedName>
        <fullName evidence="4">FAD-binding domain-containing protein</fullName>
    </recommendedName>
</protein>
<dbReference type="PRINTS" id="PR00420">
    <property type="entry name" value="RNGMNOXGNASE"/>
</dbReference>
<dbReference type="PANTHER" id="PTHR46865:SF7">
    <property type="entry name" value="MONOOXYGENASE, PUTATIVE (AFU_ORTHOLOGUE AFUA_8G07040)-RELATED"/>
    <property type="match status" value="1"/>
</dbReference>
<dbReference type="PANTHER" id="PTHR46865">
    <property type="entry name" value="OXIDOREDUCTASE-RELATED"/>
    <property type="match status" value="1"/>
</dbReference>
<dbReference type="SUPFAM" id="SSF51905">
    <property type="entry name" value="FAD/NAD(P)-binding domain"/>
    <property type="match status" value="1"/>
</dbReference>
<dbReference type="GO" id="GO:0016491">
    <property type="term" value="F:oxidoreductase activity"/>
    <property type="evidence" value="ECO:0007669"/>
    <property type="project" value="UniProtKB-KW"/>
</dbReference>
<evidence type="ECO:0000256" key="2">
    <source>
        <dbReference type="ARBA" id="ARBA00022827"/>
    </source>
</evidence>
<feature type="domain" description="FAD-binding" evidence="4">
    <location>
        <begin position="4"/>
        <end position="358"/>
    </location>
</feature>
<gene>
    <name evidence="5" type="ORF">FB567DRAFT_556963</name>
</gene>
<proteinExistence type="predicted"/>
<keyword evidence="2" id="KW-0274">FAD</keyword>
<dbReference type="Gene3D" id="3.50.50.60">
    <property type="entry name" value="FAD/NAD(P)-binding domain"/>
    <property type="match status" value="1"/>
</dbReference>
<dbReference type="InterPro" id="IPR051704">
    <property type="entry name" value="FAD_aromatic-hydroxylase"/>
</dbReference>
<accession>A0A8K0RJJ2</accession>
<keyword evidence="1" id="KW-0285">Flavoprotein</keyword>
<evidence type="ECO:0000313" key="5">
    <source>
        <dbReference type="EMBL" id="KAH7095985.1"/>
    </source>
</evidence>
<dbReference type="OrthoDB" id="655030at2759"/>
<comment type="caution">
    <text evidence="5">The sequence shown here is derived from an EMBL/GenBank/DDBJ whole genome shotgun (WGS) entry which is preliminary data.</text>
</comment>
<name>A0A8K0RJJ2_9PLEO</name>
<evidence type="ECO:0000256" key="3">
    <source>
        <dbReference type="ARBA" id="ARBA00023002"/>
    </source>
</evidence>
<keyword evidence="3" id="KW-0560">Oxidoreductase</keyword>
<sequence>MSLNILVVGAGCAGPAFAHLLQKVSPSHNITVIERFSSLRTGGQQIDLKSQGVPITKGMGILPELKAACVHETGMQLVDKNGKSLMGFGINSAATGQGFNLTNEYEIMRGDMVNVFYDGSIAERQKIEKNGGKEGSLTYKFNTTMTQFTQTENGVDVTFSNGEKQHFDLVVAADGQNSRTRRTTFGDDINEKSFRTLGIHGAYYNIPRLESDDSDARIHFAPGGRMIMTRTGDRPITQVYLFIMRDKARHEHFKSVHKLPLDQQKEEWANTFKDAGWQCDRFMEGLKNTTDFYAHELGQVHMPKLYSGRVVLLGDAGYCPSPFTGMGTTLSLIGSYILAGELAKHDKNIEAALQAYHELMQPPLEKYQRFFGGSNTGFYPSSQLGITVTNHVLWALSSLRVDKLMLWMGGWLPAKKDDWKMPVYPGLSLVEDTKE</sequence>
<reference evidence="5" key="1">
    <citation type="journal article" date="2021" name="Nat. Commun.">
        <title>Genetic determinants of endophytism in the Arabidopsis root mycobiome.</title>
        <authorList>
            <person name="Mesny F."/>
            <person name="Miyauchi S."/>
            <person name="Thiergart T."/>
            <person name="Pickel B."/>
            <person name="Atanasova L."/>
            <person name="Karlsson M."/>
            <person name="Huettel B."/>
            <person name="Barry K.W."/>
            <person name="Haridas S."/>
            <person name="Chen C."/>
            <person name="Bauer D."/>
            <person name="Andreopoulos W."/>
            <person name="Pangilinan J."/>
            <person name="LaButti K."/>
            <person name="Riley R."/>
            <person name="Lipzen A."/>
            <person name="Clum A."/>
            <person name="Drula E."/>
            <person name="Henrissat B."/>
            <person name="Kohler A."/>
            <person name="Grigoriev I.V."/>
            <person name="Martin F.M."/>
            <person name="Hacquard S."/>
        </authorList>
    </citation>
    <scope>NUCLEOTIDE SEQUENCE</scope>
    <source>
        <strain evidence="5">MPI-SDFR-AT-0120</strain>
    </source>
</reference>
<dbReference type="GO" id="GO:0071949">
    <property type="term" value="F:FAD binding"/>
    <property type="evidence" value="ECO:0007669"/>
    <property type="project" value="InterPro"/>
</dbReference>
<evidence type="ECO:0000313" key="6">
    <source>
        <dbReference type="Proteomes" id="UP000813461"/>
    </source>
</evidence>
<dbReference type="InterPro" id="IPR036188">
    <property type="entry name" value="FAD/NAD-bd_sf"/>
</dbReference>
<dbReference type="InterPro" id="IPR002938">
    <property type="entry name" value="FAD-bd"/>
</dbReference>
<evidence type="ECO:0000259" key="4">
    <source>
        <dbReference type="Pfam" id="PF01494"/>
    </source>
</evidence>
<dbReference type="AlphaFoldDB" id="A0A8K0RJJ2"/>
<evidence type="ECO:0000256" key="1">
    <source>
        <dbReference type="ARBA" id="ARBA00022630"/>
    </source>
</evidence>
<keyword evidence="6" id="KW-1185">Reference proteome</keyword>
<dbReference type="Proteomes" id="UP000813461">
    <property type="component" value="Unassembled WGS sequence"/>
</dbReference>